<dbReference type="OrthoDB" id="202415at2759"/>
<comment type="caution">
    <text evidence="1">The sequence shown here is derived from an EMBL/GenBank/DDBJ whole genome shotgun (WGS) entry which is preliminary data.</text>
</comment>
<dbReference type="EMBL" id="QVQW01000103">
    <property type="protein sequence ID" value="RKU40451.1"/>
    <property type="molecule type" value="Genomic_DNA"/>
</dbReference>
<name>A0A420XXR2_9PEZI</name>
<organism evidence="1 2">
    <name type="scientific">Coniochaeta pulveracea</name>
    <dbReference type="NCBI Taxonomy" id="177199"/>
    <lineage>
        <taxon>Eukaryota</taxon>
        <taxon>Fungi</taxon>
        <taxon>Dikarya</taxon>
        <taxon>Ascomycota</taxon>
        <taxon>Pezizomycotina</taxon>
        <taxon>Sordariomycetes</taxon>
        <taxon>Sordariomycetidae</taxon>
        <taxon>Coniochaetales</taxon>
        <taxon>Coniochaetaceae</taxon>
        <taxon>Coniochaeta</taxon>
    </lineage>
</organism>
<reference evidence="1 2" key="1">
    <citation type="submission" date="2018-08" db="EMBL/GenBank/DDBJ databases">
        <title>Draft genome of the lignicolous fungus Coniochaeta pulveracea.</title>
        <authorList>
            <person name="Borstlap C.J."/>
            <person name="De Witt R.N."/>
            <person name="Botha A."/>
            <person name="Volschenk H."/>
        </authorList>
    </citation>
    <scope>NUCLEOTIDE SEQUENCE [LARGE SCALE GENOMIC DNA]</scope>
    <source>
        <strain evidence="1 2">CAB683</strain>
    </source>
</reference>
<accession>A0A420XXR2</accession>
<proteinExistence type="predicted"/>
<sequence>MVLRDIGAQRDAYFRISWGVRSPGTSYGRDDDNLVIMTYVKKGSWSVTEAELMPMWRIRLEDVDPITGSSGAAVLCAVLTQNFYTRPVELRSEFLCWLILPMVFTAAKPPDAVISSRHTLSGCFRPQDTSLAAIWLVSMSIVSASLYKQELGMITCLH</sequence>
<gene>
    <name evidence="1" type="primary">CAP2_2</name>
    <name evidence="1" type="ORF">DL546_000667</name>
</gene>
<evidence type="ECO:0000313" key="1">
    <source>
        <dbReference type="EMBL" id="RKU40451.1"/>
    </source>
</evidence>
<protein>
    <submittedName>
        <fullName evidence="1">F-actin-capping protein subunit beta</fullName>
    </submittedName>
</protein>
<dbReference type="Proteomes" id="UP000275385">
    <property type="component" value="Unassembled WGS sequence"/>
</dbReference>
<keyword evidence="2" id="KW-1185">Reference proteome</keyword>
<dbReference type="AlphaFoldDB" id="A0A420XXR2"/>
<evidence type="ECO:0000313" key="2">
    <source>
        <dbReference type="Proteomes" id="UP000275385"/>
    </source>
</evidence>